<dbReference type="AlphaFoldDB" id="A0AAJ8C242"/>
<reference evidence="3" key="1">
    <citation type="submission" date="2025-02" db="EMBL/GenBank/DDBJ databases">
        <authorList>
            <consortium name="NCBI Genome Project"/>
        </authorList>
    </citation>
    <scope>NUCLEOTIDE SEQUENCE</scope>
</reference>
<evidence type="ECO:0000256" key="1">
    <source>
        <dbReference type="SAM" id="MobiDB-lite"/>
    </source>
</evidence>
<dbReference type="KEGG" id="ang:An16g02310"/>
<organism evidence="3">
    <name type="scientific">Aspergillus niger</name>
    <dbReference type="NCBI Taxonomy" id="5061"/>
    <lineage>
        <taxon>Eukaryota</taxon>
        <taxon>Fungi</taxon>
        <taxon>Dikarya</taxon>
        <taxon>Ascomycota</taxon>
        <taxon>Pezizomycotina</taxon>
        <taxon>Eurotiomycetes</taxon>
        <taxon>Eurotiomycetidae</taxon>
        <taxon>Eurotiales</taxon>
        <taxon>Aspergillaceae</taxon>
        <taxon>Aspergillus</taxon>
        <taxon>Aspergillus subgen. Circumdati</taxon>
    </lineage>
</organism>
<dbReference type="VEuPathDB" id="FungiDB:An16g02310"/>
<name>A0AAJ8C242_ASPNG</name>
<dbReference type="SUPFAM" id="SSF56672">
    <property type="entry name" value="DNA/RNA polymerases"/>
    <property type="match status" value="1"/>
</dbReference>
<evidence type="ECO:0000259" key="2">
    <source>
        <dbReference type="Pfam" id="PF17919"/>
    </source>
</evidence>
<reference evidence="3" key="2">
    <citation type="submission" date="2025-08" db="UniProtKB">
        <authorList>
            <consortium name="RefSeq"/>
        </authorList>
    </citation>
    <scope>IDENTIFICATION</scope>
</reference>
<proteinExistence type="predicted"/>
<evidence type="ECO:0000313" key="3">
    <source>
        <dbReference type="RefSeq" id="XP_059606761.1"/>
    </source>
</evidence>
<protein>
    <recommendedName>
        <fullName evidence="2">Reverse transcriptase/retrotransposon-derived protein RNase H-like domain-containing protein</fullName>
    </recommendedName>
</protein>
<dbReference type="RefSeq" id="XP_059606761.1">
    <property type="nucleotide sequence ID" value="XM_059744975.1"/>
</dbReference>
<dbReference type="GeneID" id="84593339"/>
<dbReference type="InterPro" id="IPR043502">
    <property type="entry name" value="DNA/RNA_pol_sf"/>
</dbReference>
<accession>A0AAJ8C242</accession>
<feature type="domain" description="Reverse transcriptase/retrotransposon-derived protein RNase H-like" evidence="2">
    <location>
        <begin position="18"/>
        <end position="86"/>
    </location>
</feature>
<dbReference type="Pfam" id="PF17919">
    <property type="entry name" value="RT_RNaseH_2"/>
    <property type="match status" value="1"/>
</dbReference>
<feature type="region of interest" description="Disordered" evidence="1">
    <location>
        <begin position="1"/>
        <end position="20"/>
    </location>
</feature>
<sequence length="86" mass="9901">MLKDESRNQLDTGPVLPDEARAGFGELKGCFYRSTLLRHFNSNLIKLETDAPGFAMSAVISQLQRGNRYWRSIAFFARKMTYPERN</sequence>
<gene>
    <name evidence="3" type="ORF">An16g02310</name>
</gene>
<dbReference type="InterPro" id="IPR041577">
    <property type="entry name" value="RT_RNaseH_2"/>
</dbReference>